<dbReference type="EMBL" id="UINC01166967">
    <property type="protein sequence ID" value="SVD69205.1"/>
    <property type="molecule type" value="Genomic_DNA"/>
</dbReference>
<dbReference type="AlphaFoldDB" id="A0A382XF40"/>
<reference evidence="1" key="1">
    <citation type="submission" date="2018-05" db="EMBL/GenBank/DDBJ databases">
        <authorList>
            <person name="Lanie J.A."/>
            <person name="Ng W.-L."/>
            <person name="Kazmierczak K.M."/>
            <person name="Andrzejewski T.M."/>
            <person name="Davidsen T.M."/>
            <person name="Wayne K.J."/>
            <person name="Tettelin H."/>
            <person name="Glass J.I."/>
            <person name="Rusch D."/>
            <person name="Podicherti R."/>
            <person name="Tsui H.-C.T."/>
            <person name="Winkler M.E."/>
        </authorList>
    </citation>
    <scope>NUCLEOTIDE SEQUENCE</scope>
</reference>
<organism evidence="1">
    <name type="scientific">marine metagenome</name>
    <dbReference type="NCBI Taxonomy" id="408172"/>
    <lineage>
        <taxon>unclassified sequences</taxon>
        <taxon>metagenomes</taxon>
        <taxon>ecological metagenomes</taxon>
    </lineage>
</organism>
<gene>
    <name evidence="1" type="ORF">METZ01_LOCUS422059</name>
</gene>
<protein>
    <submittedName>
        <fullName evidence="1">Uncharacterized protein</fullName>
    </submittedName>
</protein>
<evidence type="ECO:0000313" key="1">
    <source>
        <dbReference type="EMBL" id="SVD69205.1"/>
    </source>
</evidence>
<name>A0A382XF40_9ZZZZ</name>
<accession>A0A382XF40</accession>
<sequence length="127" mass="14474">MKVFNLRIIFLFFVSLSFCSDDEKYSFILGEPVVGEKSVQTHSDEISFTLPGIGYVKYVSSYTSVFEFLGPEGEFWKFKATLIDVENNNIVNGIEILDQYAAAMEDNPCYVYVKSSGYDDEVHHIEP</sequence>
<feature type="non-terminal residue" evidence="1">
    <location>
        <position position="127"/>
    </location>
</feature>
<proteinExistence type="predicted"/>